<name>A0A1J1HCB5_PLARL</name>
<dbReference type="GO" id="GO:0005737">
    <property type="term" value="C:cytoplasm"/>
    <property type="evidence" value="ECO:0007669"/>
    <property type="project" value="TreeGrafter"/>
</dbReference>
<feature type="region of interest" description="Disordered" evidence="4">
    <location>
        <begin position="362"/>
        <end position="386"/>
    </location>
</feature>
<evidence type="ECO:0000259" key="5">
    <source>
        <dbReference type="PROSITE" id="PS50102"/>
    </source>
</evidence>
<dbReference type="GO" id="GO:0005634">
    <property type="term" value="C:nucleus"/>
    <property type="evidence" value="ECO:0007669"/>
    <property type="project" value="TreeGrafter"/>
</dbReference>
<feature type="compositionally biased region" description="Basic residues" evidence="4">
    <location>
        <begin position="192"/>
        <end position="203"/>
    </location>
</feature>
<dbReference type="SMART" id="SM00360">
    <property type="entry name" value="RRM"/>
    <property type="match status" value="5"/>
</dbReference>
<dbReference type="PANTHER" id="PTHR23003">
    <property type="entry name" value="RNA RECOGNITION MOTIF RRM DOMAIN CONTAINING PROTEIN"/>
    <property type="match status" value="1"/>
</dbReference>
<proteinExistence type="predicted"/>
<keyword evidence="3" id="KW-0175">Coiled coil</keyword>
<dbReference type="PANTHER" id="PTHR23003:SF3">
    <property type="entry name" value="FI21236P1-RELATED"/>
    <property type="match status" value="1"/>
</dbReference>
<feature type="domain" description="RRM" evidence="5">
    <location>
        <begin position="746"/>
        <end position="839"/>
    </location>
</feature>
<dbReference type="GeneID" id="39738765"/>
<dbReference type="Pfam" id="PF00076">
    <property type="entry name" value="RRM_1"/>
    <property type="match status" value="3"/>
</dbReference>
<feature type="compositionally biased region" description="Basic and acidic residues" evidence="4">
    <location>
        <begin position="204"/>
        <end position="218"/>
    </location>
</feature>
<dbReference type="InterPro" id="IPR000504">
    <property type="entry name" value="RRM_dom"/>
</dbReference>
<dbReference type="Proteomes" id="UP000220158">
    <property type="component" value="Chromosome 14"/>
</dbReference>
<dbReference type="GO" id="GO:0003729">
    <property type="term" value="F:mRNA binding"/>
    <property type="evidence" value="ECO:0007669"/>
    <property type="project" value="TreeGrafter"/>
</dbReference>
<feature type="region of interest" description="Disordered" evidence="4">
    <location>
        <begin position="955"/>
        <end position="987"/>
    </location>
</feature>
<evidence type="ECO:0000256" key="2">
    <source>
        <dbReference type="PROSITE-ProRule" id="PRU00176"/>
    </source>
</evidence>
<feature type="domain" description="RRM" evidence="5">
    <location>
        <begin position="612"/>
        <end position="684"/>
    </location>
</feature>
<reference evidence="6 7" key="1">
    <citation type="submission" date="2015-04" db="EMBL/GenBank/DDBJ databases">
        <authorList>
            <consortium name="Pathogen Informatics"/>
        </authorList>
    </citation>
    <scope>NUCLEOTIDE SEQUENCE [LARGE SCALE GENOMIC DNA]</scope>
    <source>
        <strain evidence="6 7">SGS1</strain>
    </source>
</reference>
<accession>A0A1J1HCB5</accession>
<feature type="domain" description="RRM" evidence="5">
    <location>
        <begin position="27"/>
        <end position="116"/>
    </location>
</feature>
<feature type="compositionally biased region" description="Basic and acidic residues" evidence="4">
    <location>
        <begin position="969"/>
        <end position="987"/>
    </location>
</feature>
<dbReference type="AlphaFoldDB" id="A0A1J1HCB5"/>
<evidence type="ECO:0000313" key="6">
    <source>
        <dbReference type="EMBL" id="CRH02600.1"/>
    </source>
</evidence>
<feature type="domain" description="RRM" evidence="5">
    <location>
        <begin position="863"/>
        <end position="940"/>
    </location>
</feature>
<dbReference type="InterPro" id="IPR012677">
    <property type="entry name" value="Nucleotide-bd_a/b_plait_sf"/>
</dbReference>
<dbReference type="SUPFAM" id="SSF54928">
    <property type="entry name" value="RNA-binding domain, RBD"/>
    <property type="match status" value="4"/>
</dbReference>
<sequence length="999" mass="117371">MMNDLFNNDNNDKVSRRLKNESNYNKTRLIIKNIPKYMNELDLKKHFFKMKGKYDFKITDIKIMKRKKIVNNKEQYESRKICFIGFINNIDCENFKKSFDNTYINTSKITIEEAFSPIISKHVEKNKTNALEKKEINRNKPKKSVEIIKNEKFINKMIPIKKTKAGMNSTRSHVIYLDDETNVNKNEESNNPKKKKKKKKKKKNVTEKIENIEKDNKNNIESNTENNKENVEENALDWLKKISKNNGNDNNLEKKQNLFEEEIIKGDNNQSNNLSENKNADVTLNFENSDYENMNTGKLIIFNLPPVNEHDIKELCEKYGPVVDVKVFKNTKKGSLEINVNETNKSNKDFFLKLLKNNDDSLKEKEKKKKKSNNSNNNYNDLKKKNDLDEYENDDKDINTLDKKNIIIDNDLTNIKVYAFVNFMFPSACEKAKENLNNTIYRGKILYVKYAKEKLGDFEIYEKNKNNIFIKLSNDSKSSYKKILEIQKKRNCQNENIWNTLFTDINSNIHNFCKENKCSRESILNIKDKNIAVNVSLTETYIINKMKEWIKKEGIYLEAFEQIYKKNEEKEETKINQLKEKKENNELTEKEECQDDNLNITEKVIKYKRSNDTIIIKNLSMNTNQNDIINLFKKFGTLIKVSFSPYNNIAIIQFENSENAKKAFISNSYIRYKKLPLYLEWAPINLYEQKIKEDDTNKNNTNDNDILLENDTKKKDGDILNNSNEANKSEDELLGSESSDEEVTHASIYIKNINFNTKEEDLKKLFENLEGFLTCNIVKSKKVISQKEYEKNNTIEHKYISLGYGFAEFKSKECAIEAIKKLTGTSLDDHILELSLSHNRIKKKIKKNNEEKKVIKEQKKISKKLIVKNLAFQVTKEELRKLFSTFGNVKSVRIPKNAYNRSRGYAFIEFMSKNECLNAIESLQHTHLYGRHLIIDFANDFIFEQNIDEFDRLKENDNKDNKNSITSEQAKRKAIYESKKSNEISESKKRKVLGNLENI</sequence>
<dbReference type="OMA" id="FNNTCIQ"/>
<evidence type="ECO:0000256" key="4">
    <source>
        <dbReference type="SAM" id="MobiDB-lite"/>
    </source>
</evidence>
<dbReference type="KEGG" id="prel:PRELSG_1433300"/>
<feature type="coiled-coil region" evidence="3">
    <location>
        <begin position="561"/>
        <end position="591"/>
    </location>
</feature>
<keyword evidence="7" id="KW-1185">Reference proteome</keyword>
<dbReference type="InterPro" id="IPR050374">
    <property type="entry name" value="RRT5_SRSF_SR"/>
</dbReference>
<dbReference type="PROSITE" id="PS50102">
    <property type="entry name" value="RRM"/>
    <property type="match status" value="5"/>
</dbReference>
<dbReference type="RefSeq" id="XP_028535120.1">
    <property type="nucleotide sequence ID" value="XM_028679403.1"/>
</dbReference>
<dbReference type="EMBL" id="LN835309">
    <property type="protein sequence ID" value="CRH02600.1"/>
    <property type="molecule type" value="Genomic_DNA"/>
</dbReference>
<feature type="region of interest" description="Disordered" evidence="4">
    <location>
        <begin position="183"/>
        <end position="229"/>
    </location>
</feature>
<dbReference type="Gene3D" id="3.30.70.330">
    <property type="match status" value="6"/>
</dbReference>
<dbReference type="InterPro" id="IPR035979">
    <property type="entry name" value="RBD_domain_sf"/>
</dbReference>
<dbReference type="VEuPathDB" id="PlasmoDB:PRELSG_1433300"/>
<dbReference type="GO" id="GO:1990904">
    <property type="term" value="C:ribonucleoprotein complex"/>
    <property type="evidence" value="ECO:0007669"/>
    <property type="project" value="TreeGrafter"/>
</dbReference>
<evidence type="ECO:0000256" key="3">
    <source>
        <dbReference type="SAM" id="Coils"/>
    </source>
</evidence>
<protein>
    <submittedName>
        <fullName evidence="6">SnoRNA-associated small subunit rRNA processing protein, putative</fullName>
    </submittedName>
</protein>
<gene>
    <name evidence="6" type="ORF">PRELSG_1433300</name>
</gene>
<keyword evidence="1 2" id="KW-0694">RNA-binding</keyword>
<dbReference type="CDD" id="cd12320">
    <property type="entry name" value="RRM6_RBM19_RRM5_MRD1"/>
    <property type="match status" value="1"/>
</dbReference>
<feature type="domain" description="RRM" evidence="5">
    <location>
        <begin position="297"/>
        <end position="453"/>
    </location>
</feature>
<evidence type="ECO:0000313" key="7">
    <source>
        <dbReference type="Proteomes" id="UP000220158"/>
    </source>
</evidence>
<organism evidence="6 7">
    <name type="scientific">Plasmodium relictum</name>
    <dbReference type="NCBI Taxonomy" id="85471"/>
    <lineage>
        <taxon>Eukaryota</taxon>
        <taxon>Sar</taxon>
        <taxon>Alveolata</taxon>
        <taxon>Apicomplexa</taxon>
        <taxon>Aconoidasida</taxon>
        <taxon>Haemosporida</taxon>
        <taxon>Plasmodiidae</taxon>
        <taxon>Plasmodium</taxon>
        <taxon>Plasmodium (Haemamoeba)</taxon>
    </lineage>
</organism>
<dbReference type="OrthoDB" id="439639at2759"/>
<feature type="region of interest" description="Disordered" evidence="4">
    <location>
        <begin position="716"/>
        <end position="739"/>
    </location>
</feature>
<dbReference type="CDD" id="cd00590">
    <property type="entry name" value="RRM_SF"/>
    <property type="match status" value="1"/>
</dbReference>
<evidence type="ECO:0000256" key="1">
    <source>
        <dbReference type="ARBA" id="ARBA00022884"/>
    </source>
</evidence>